<organism evidence="2 3">
    <name type="scientific">Massariosphaeria phaeospora</name>
    <dbReference type="NCBI Taxonomy" id="100035"/>
    <lineage>
        <taxon>Eukaryota</taxon>
        <taxon>Fungi</taxon>
        <taxon>Dikarya</taxon>
        <taxon>Ascomycota</taxon>
        <taxon>Pezizomycotina</taxon>
        <taxon>Dothideomycetes</taxon>
        <taxon>Pleosporomycetidae</taxon>
        <taxon>Pleosporales</taxon>
        <taxon>Pleosporales incertae sedis</taxon>
        <taxon>Massariosphaeria</taxon>
    </lineage>
</organism>
<protein>
    <submittedName>
        <fullName evidence="2">Uncharacterized protein</fullName>
    </submittedName>
</protein>
<name>A0A7C8HZ19_9PLEO</name>
<comment type="caution">
    <text evidence="2">The sequence shown here is derived from an EMBL/GenBank/DDBJ whole genome shotgun (WGS) entry which is preliminary data.</text>
</comment>
<dbReference type="AlphaFoldDB" id="A0A7C8HZ19"/>
<keyword evidence="3" id="KW-1185">Reference proteome</keyword>
<dbReference type="OrthoDB" id="3711359at2759"/>
<evidence type="ECO:0000313" key="3">
    <source>
        <dbReference type="Proteomes" id="UP000481861"/>
    </source>
</evidence>
<gene>
    <name evidence="2" type="ORF">BDV95DRAFT_599412</name>
</gene>
<reference evidence="2 3" key="1">
    <citation type="submission" date="2020-01" db="EMBL/GenBank/DDBJ databases">
        <authorList>
            <consortium name="DOE Joint Genome Institute"/>
            <person name="Haridas S."/>
            <person name="Albert R."/>
            <person name="Binder M."/>
            <person name="Bloem J."/>
            <person name="Labutti K."/>
            <person name="Salamov A."/>
            <person name="Andreopoulos B."/>
            <person name="Baker S.E."/>
            <person name="Barry K."/>
            <person name="Bills G."/>
            <person name="Bluhm B.H."/>
            <person name="Cannon C."/>
            <person name="Castanera R."/>
            <person name="Culley D.E."/>
            <person name="Daum C."/>
            <person name="Ezra D."/>
            <person name="Gonzalez J.B."/>
            <person name="Henrissat B."/>
            <person name="Kuo A."/>
            <person name="Liang C."/>
            <person name="Lipzen A."/>
            <person name="Lutzoni F."/>
            <person name="Magnuson J."/>
            <person name="Mondo S."/>
            <person name="Nolan M."/>
            <person name="Ohm R."/>
            <person name="Pangilinan J."/>
            <person name="Park H.-J.H."/>
            <person name="Ramirez L."/>
            <person name="Alfaro M."/>
            <person name="Sun H."/>
            <person name="Tritt A."/>
            <person name="Yoshinaga Y."/>
            <person name="Zwiers L.-H.L."/>
            <person name="Turgeon B.G."/>
            <person name="Goodwin S.B."/>
            <person name="Spatafora J.W."/>
            <person name="Crous P.W."/>
            <person name="Grigoriev I.V."/>
        </authorList>
    </citation>
    <scope>NUCLEOTIDE SEQUENCE [LARGE SCALE GENOMIC DNA]</scope>
    <source>
        <strain evidence="2 3">CBS 611.86</strain>
    </source>
</reference>
<proteinExistence type="predicted"/>
<evidence type="ECO:0000313" key="2">
    <source>
        <dbReference type="EMBL" id="KAF2865708.1"/>
    </source>
</evidence>
<dbReference type="Proteomes" id="UP000481861">
    <property type="component" value="Unassembled WGS sequence"/>
</dbReference>
<evidence type="ECO:0000256" key="1">
    <source>
        <dbReference type="SAM" id="MobiDB-lite"/>
    </source>
</evidence>
<feature type="region of interest" description="Disordered" evidence="1">
    <location>
        <begin position="46"/>
        <end position="71"/>
    </location>
</feature>
<sequence>MGAPASRPTPWGSVVGTELSDRSKQKIIALANLRITEHATVSIAVPKTVPNPAEKEAPDPAPNRPLEHRKECSSRSIHNYLREMIQKRVVCSRPRNHFTAPPIYIPLVLDIYYSLPPPPPLLPLLGTTTTTPTTTTRTLIMTKRKAVTPAGRIGTTKRFRQIPARQQEIARVMATPFGGNTFFERFNLDVRNAIYNQMILPPFHGHRESAGIRFSCRQAKEEMEAEGARAFWLYLQCTIQRFEANGGVMPHLSPSIESKDNFVGIRELTLTSSNWFRTTGPVDLLRLELDVLRLHFTPEVSDCPEFTTLGFPHFKAKHYLFKTLRQLENIDELHVKSFVISWNCRPKDAPNPRTLRGGLLKMNNSTRKDMIKCSIHPNDDTLLDEYPWPTLFEGVTDRGEVGAVTLTTDPRWKPPFSRWWRGVAWWQLHGHGYVYRSELAEYNYEPTPEEASRGFEKGGNWMTKYVGRPVQDWVWYQRQVRGG</sequence>
<dbReference type="EMBL" id="JAADJZ010000031">
    <property type="protein sequence ID" value="KAF2865708.1"/>
    <property type="molecule type" value="Genomic_DNA"/>
</dbReference>
<accession>A0A7C8HZ19</accession>